<dbReference type="PANTHER" id="PTHR46211">
    <property type="entry name" value="GLYCEROPHOSPHORYL DIESTER PHOSPHODIESTERASE"/>
    <property type="match status" value="1"/>
</dbReference>
<evidence type="ECO:0000313" key="2">
    <source>
        <dbReference type="EMBL" id="APT57261.1"/>
    </source>
</evidence>
<dbReference type="Pfam" id="PF03009">
    <property type="entry name" value="GDPD"/>
    <property type="match status" value="1"/>
</dbReference>
<evidence type="ECO:0000259" key="1">
    <source>
        <dbReference type="PROSITE" id="PS51704"/>
    </source>
</evidence>
<sequence>MPPMTKIIGHRGGAFLWPENSIGGFRHASQLKVEYCECDIHLSVDEQPIVHHDARLERTSEGQGLLAEHPVEELTRLRLRGAGGECIPHLRDVVELVASSASGLQVELKTDVRGRPYPGLLDVALPILDRHGMRGRCGIIAFHAPTAAAAQAAGGFDHVAWLFDPAMLEGLGLPGVIGVAKAHGLSMVETHASVMDAELVAGLRAAGLRIAVWGGNHADSIARMLDLGVDAMASDDPVLAMRMRGERG</sequence>
<dbReference type="PANTHER" id="PTHR46211:SF1">
    <property type="entry name" value="GLYCEROPHOSPHODIESTER PHOSPHODIESTERASE, CYTOPLASMIC"/>
    <property type="match status" value="1"/>
</dbReference>
<evidence type="ECO:0000313" key="3">
    <source>
        <dbReference type="Proteomes" id="UP000185494"/>
    </source>
</evidence>
<dbReference type="AlphaFoldDB" id="A0A1L7AET9"/>
<dbReference type="InterPro" id="IPR017946">
    <property type="entry name" value="PLC-like_Pdiesterase_TIM-brl"/>
</dbReference>
<dbReference type="EMBL" id="CP015583">
    <property type="protein sequence ID" value="APT57261.1"/>
    <property type="molecule type" value="Genomic_DNA"/>
</dbReference>
<dbReference type="InterPro" id="IPR030395">
    <property type="entry name" value="GP_PDE_dom"/>
</dbReference>
<name>A0A1L7AET9_9PROT</name>
<dbReference type="KEGG" id="rgi:RGI145_09265"/>
<dbReference type="Proteomes" id="UP000185494">
    <property type="component" value="Chromosome 1"/>
</dbReference>
<reference evidence="2 3" key="1">
    <citation type="submission" date="2016-05" db="EMBL/GenBank/DDBJ databases">
        <title>Complete Genome and Methylome Analysis of Psychrotrophic Bacterial Isolates from Antarctic Lake Untersee.</title>
        <authorList>
            <person name="Fomenkov A."/>
            <person name="Akimov V.N."/>
            <person name="Vasilyeva L.V."/>
            <person name="Andersen D."/>
            <person name="Vincze T."/>
            <person name="Roberts R.J."/>
        </authorList>
    </citation>
    <scope>NUCLEOTIDE SEQUENCE [LARGE SCALE GENOMIC DNA]</scope>
    <source>
        <strain evidence="2 3">U14-5</strain>
    </source>
</reference>
<dbReference type="SUPFAM" id="SSF51695">
    <property type="entry name" value="PLC-like phosphodiesterases"/>
    <property type="match status" value="1"/>
</dbReference>
<dbReference type="STRING" id="257708.RGI145_09265"/>
<accession>A0A1L7AET9</accession>
<feature type="domain" description="GP-PDE" evidence="1">
    <location>
        <begin position="5"/>
        <end position="244"/>
    </location>
</feature>
<gene>
    <name evidence="2" type="ORF">RGI145_09265</name>
</gene>
<dbReference type="eggNOG" id="COG0584">
    <property type="taxonomic scope" value="Bacteria"/>
</dbReference>
<dbReference type="Gene3D" id="3.20.20.190">
    <property type="entry name" value="Phosphatidylinositol (PI) phosphodiesterase"/>
    <property type="match status" value="1"/>
</dbReference>
<protein>
    <submittedName>
        <fullName evidence="2">Glycerophosphodiester phosphodiesterase</fullName>
    </submittedName>
</protein>
<dbReference type="GO" id="GO:0006629">
    <property type="term" value="P:lipid metabolic process"/>
    <property type="evidence" value="ECO:0007669"/>
    <property type="project" value="InterPro"/>
</dbReference>
<dbReference type="PROSITE" id="PS51704">
    <property type="entry name" value="GP_PDE"/>
    <property type="match status" value="1"/>
</dbReference>
<organism evidence="2 3">
    <name type="scientific">Roseomonas gilardii</name>
    <dbReference type="NCBI Taxonomy" id="257708"/>
    <lineage>
        <taxon>Bacteria</taxon>
        <taxon>Pseudomonadati</taxon>
        <taxon>Pseudomonadota</taxon>
        <taxon>Alphaproteobacteria</taxon>
        <taxon>Acetobacterales</taxon>
        <taxon>Roseomonadaceae</taxon>
        <taxon>Roseomonas</taxon>
    </lineage>
</organism>
<dbReference type="GO" id="GO:0008081">
    <property type="term" value="F:phosphoric diester hydrolase activity"/>
    <property type="evidence" value="ECO:0007669"/>
    <property type="project" value="InterPro"/>
</dbReference>
<proteinExistence type="predicted"/>